<feature type="compositionally biased region" description="Basic residues" evidence="1">
    <location>
        <begin position="236"/>
        <end position="247"/>
    </location>
</feature>
<feature type="non-terminal residue" evidence="2">
    <location>
        <position position="1"/>
    </location>
</feature>
<feature type="compositionally biased region" description="Basic residues" evidence="1">
    <location>
        <begin position="8"/>
        <end position="30"/>
    </location>
</feature>
<feature type="compositionally biased region" description="Basic and acidic residues" evidence="1">
    <location>
        <begin position="90"/>
        <end position="107"/>
    </location>
</feature>
<accession>A0A6J4MXP4</accession>
<proteinExistence type="predicted"/>
<gene>
    <name evidence="2" type="ORF">AVDCRST_MAG60-167</name>
</gene>
<dbReference type="AlphaFoldDB" id="A0A6J4MXP4"/>
<feature type="compositionally biased region" description="Basic and acidic residues" evidence="1">
    <location>
        <begin position="265"/>
        <end position="280"/>
    </location>
</feature>
<protein>
    <submittedName>
        <fullName evidence="2">Phenazine biosynthesis protein PhzF like</fullName>
    </submittedName>
</protein>
<evidence type="ECO:0000313" key="2">
    <source>
        <dbReference type="EMBL" id="CAA9371985.1"/>
    </source>
</evidence>
<feature type="region of interest" description="Disordered" evidence="1">
    <location>
        <begin position="1"/>
        <end position="280"/>
    </location>
</feature>
<name>A0A6J4MXP4_9ACTN</name>
<dbReference type="EMBL" id="CADCUN010000016">
    <property type="protein sequence ID" value="CAA9371985.1"/>
    <property type="molecule type" value="Genomic_DNA"/>
</dbReference>
<feature type="compositionally biased region" description="Basic residues" evidence="1">
    <location>
        <begin position="156"/>
        <end position="165"/>
    </location>
</feature>
<reference evidence="2" key="1">
    <citation type="submission" date="2020-02" db="EMBL/GenBank/DDBJ databases">
        <authorList>
            <person name="Meier V. D."/>
        </authorList>
    </citation>
    <scope>NUCLEOTIDE SEQUENCE</scope>
    <source>
        <strain evidence="2">AVDCRST_MAG60</strain>
    </source>
</reference>
<organism evidence="2">
    <name type="scientific">uncultured Nocardioides sp</name>
    <dbReference type="NCBI Taxonomy" id="198441"/>
    <lineage>
        <taxon>Bacteria</taxon>
        <taxon>Bacillati</taxon>
        <taxon>Actinomycetota</taxon>
        <taxon>Actinomycetes</taxon>
        <taxon>Propionibacteriales</taxon>
        <taxon>Nocardioidaceae</taxon>
        <taxon>Nocardioides</taxon>
        <taxon>environmental samples</taxon>
    </lineage>
</organism>
<feature type="non-terminal residue" evidence="2">
    <location>
        <position position="280"/>
    </location>
</feature>
<sequence>ERGPAAGRLHHRPRRRESGRCRPGRRRPRRRADATDRGRGRLLGDGVRCRRPERSGARPAAVLQPGRRGGLLRTRHHRHRGGPRRTRRSRTPDLRDRGRDDRRHDDPDLAGLHRHPGQRPDPQPPGRPGRRERRVGRVALVSRRPRPVAATPGGLRRQRPPRHGRPVAPATGPPRLRLRRPPGPHARSWLDHAAADLPPGSDHHPLPQPVPRRRRRRGPCDRSRGRRPGWLPARGWARHRAHHHHDRAGRGHGSTQRAAHLGGPRGREGRRVGRGRPHEL</sequence>
<feature type="compositionally biased region" description="Basic residues" evidence="1">
    <location>
        <begin position="73"/>
        <end position="89"/>
    </location>
</feature>
<feature type="compositionally biased region" description="Basic and acidic residues" evidence="1">
    <location>
        <begin position="47"/>
        <end position="56"/>
    </location>
</feature>
<evidence type="ECO:0000256" key="1">
    <source>
        <dbReference type="SAM" id="MobiDB-lite"/>
    </source>
</evidence>